<dbReference type="PANTHER" id="PTHR10539">
    <property type="entry name" value="26S PROTEASOME NON-ATPASE REGULATORY SUBUNIT 13"/>
    <property type="match status" value="1"/>
</dbReference>
<evidence type="ECO:0000313" key="4">
    <source>
        <dbReference type="Proteomes" id="UP001153076"/>
    </source>
</evidence>
<comment type="similarity">
    <text evidence="1">Belongs to the proteasome subunit S11 family.</text>
</comment>
<sequence length="163" mass="18460">MKQIKSLIGTKVGWLYYILEAFNAGDLVRYQELCQVHKDALNAQPALVANERKLLEKINILCLMEIIFNRPSEDRTIPLKIIAERTRLSVEDVEYLLMKSLSVHLIEGIIDQVEGTVHVSWVQPRVLGIPQVKSLCDRLDSWLGKVHTALLSVEAETPDLVTS</sequence>
<name>A0A9Q1Q9J6_9CARY</name>
<protein>
    <recommendedName>
        <fullName evidence="2">PCI domain-containing protein</fullName>
    </recommendedName>
</protein>
<proteinExistence type="inferred from homology"/>
<dbReference type="GO" id="GO:0005829">
    <property type="term" value="C:cytosol"/>
    <property type="evidence" value="ECO:0007669"/>
    <property type="project" value="TreeGrafter"/>
</dbReference>
<dbReference type="PANTHER" id="PTHR10539:SF0">
    <property type="entry name" value="26S PROTEASOME NON-ATPASE REGULATORY SUBUNIT 13"/>
    <property type="match status" value="1"/>
</dbReference>
<evidence type="ECO:0000313" key="3">
    <source>
        <dbReference type="EMBL" id="KAJ8432930.1"/>
    </source>
</evidence>
<keyword evidence="4" id="KW-1185">Reference proteome</keyword>
<dbReference type="PROSITE" id="PS50250">
    <property type="entry name" value="PCI"/>
    <property type="match status" value="1"/>
</dbReference>
<dbReference type="Proteomes" id="UP001153076">
    <property type="component" value="Unassembled WGS sequence"/>
</dbReference>
<dbReference type="OrthoDB" id="1093at2759"/>
<dbReference type="InterPro" id="IPR036390">
    <property type="entry name" value="WH_DNA-bd_sf"/>
</dbReference>
<dbReference type="InterPro" id="IPR000717">
    <property type="entry name" value="PCI_dom"/>
</dbReference>
<dbReference type="SUPFAM" id="SSF46785">
    <property type="entry name" value="Winged helix' DNA-binding domain"/>
    <property type="match status" value="1"/>
</dbReference>
<dbReference type="EMBL" id="JAKOGI010000573">
    <property type="protein sequence ID" value="KAJ8432930.1"/>
    <property type="molecule type" value="Genomic_DNA"/>
</dbReference>
<dbReference type="GO" id="GO:0006511">
    <property type="term" value="P:ubiquitin-dependent protein catabolic process"/>
    <property type="evidence" value="ECO:0007669"/>
    <property type="project" value="TreeGrafter"/>
</dbReference>
<reference evidence="3" key="1">
    <citation type="submission" date="2022-04" db="EMBL/GenBank/DDBJ databases">
        <title>Carnegiea gigantea Genome sequencing and assembly v2.</title>
        <authorList>
            <person name="Copetti D."/>
            <person name="Sanderson M.J."/>
            <person name="Burquez A."/>
            <person name="Wojciechowski M.F."/>
        </authorList>
    </citation>
    <scope>NUCLEOTIDE SEQUENCE</scope>
    <source>
        <strain evidence="3">SGP5-SGP5p</strain>
        <tissue evidence="3">Aerial part</tissue>
    </source>
</reference>
<feature type="domain" description="PCI" evidence="2">
    <location>
        <begin position="1"/>
        <end position="124"/>
    </location>
</feature>
<comment type="caution">
    <text evidence="3">The sequence shown here is derived from an EMBL/GenBank/DDBJ whole genome shotgun (WGS) entry which is preliminary data.</text>
</comment>
<organism evidence="3 4">
    <name type="scientific">Carnegiea gigantea</name>
    <dbReference type="NCBI Taxonomy" id="171969"/>
    <lineage>
        <taxon>Eukaryota</taxon>
        <taxon>Viridiplantae</taxon>
        <taxon>Streptophyta</taxon>
        <taxon>Embryophyta</taxon>
        <taxon>Tracheophyta</taxon>
        <taxon>Spermatophyta</taxon>
        <taxon>Magnoliopsida</taxon>
        <taxon>eudicotyledons</taxon>
        <taxon>Gunneridae</taxon>
        <taxon>Pentapetalae</taxon>
        <taxon>Caryophyllales</taxon>
        <taxon>Cactineae</taxon>
        <taxon>Cactaceae</taxon>
        <taxon>Cactoideae</taxon>
        <taxon>Echinocereeae</taxon>
        <taxon>Carnegiea</taxon>
    </lineage>
</organism>
<accession>A0A9Q1Q9J6</accession>
<dbReference type="AlphaFoldDB" id="A0A9Q1Q9J6"/>
<dbReference type="GO" id="GO:0005198">
    <property type="term" value="F:structural molecule activity"/>
    <property type="evidence" value="ECO:0007669"/>
    <property type="project" value="TreeGrafter"/>
</dbReference>
<dbReference type="GO" id="GO:0005634">
    <property type="term" value="C:nucleus"/>
    <property type="evidence" value="ECO:0007669"/>
    <property type="project" value="TreeGrafter"/>
</dbReference>
<evidence type="ECO:0000256" key="1">
    <source>
        <dbReference type="ARBA" id="ARBA00006207"/>
    </source>
</evidence>
<gene>
    <name evidence="3" type="ORF">Cgig2_023060</name>
</gene>
<dbReference type="SMART" id="SM00088">
    <property type="entry name" value="PINT"/>
    <property type="match status" value="1"/>
</dbReference>
<dbReference type="GO" id="GO:0008541">
    <property type="term" value="C:proteasome regulatory particle, lid subcomplex"/>
    <property type="evidence" value="ECO:0007669"/>
    <property type="project" value="TreeGrafter"/>
</dbReference>
<evidence type="ECO:0000259" key="2">
    <source>
        <dbReference type="PROSITE" id="PS50250"/>
    </source>
</evidence>
<dbReference type="Pfam" id="PF01399">
    <property type="entry name" value="PCI"/>
    <property type="match status" value="1"/>
</dbReference>
<dbReference type="InterPro" id="IPR035298">
    <property type="entry name" value="PSMD13"/>
</dbReference>